<feature type="domain" description="Myb/SANT-like DNA-binding" evidence="6">
    <location>
        <begin position="10"/>
        <end position="74"/>
    </location>
</feature>
<evidence type="ECO:0000256" key="3">
    <source>
        <dbReference type="ARBA" id="ARBA00023015"/>
    </source>
</evidence>
<evidence type="ECO:0000256" key="4">
    <source>
        <dbReference type="ARBA" id="ARBA00023163"/>
    </source>
</evidence>
<dbReference type="PANTHER" id="PTHR23098:SF16">
    <property type="entry name" value="REGULATORY PROTEIN ZESTE"/>
    <property type="match status" value="1"/>
</dbReference>
<evidence type="ECO:0000256" key="1">
    <source>
        <dbReference type="ARBA" id="ARBA00011764"/>
    </source>
</evidence>
<evidence type="ECO:0000313" key="7">
    <source>
        <dbReference type="EMBL" id="KYN22231.1"/>
    </source>
</evidence>
<evidence type="ECO:0000313" key="8">
    <source>
        <dbReference type="Proteomes" id="UP000078492"/>
    </source>
</evidence>
<proteinExistence type="predicted"/>
<protein>
    <recommendedName>
        <fullName evidence="2">Regulatory protein zeste</fullName>
    </recommendedName>
</protein>
<keyword evidence="4" id="KW-0804">Transcription</keyword>
<keyword evidence="8" id="KW-1185">Reference proteome</keyword>
<evidence type="ECO:0000256" key="2">
    <source>
        <dbReference type="ARBA" id="ARBA00016807"/>
    </source>
</evidence>
<dbReference type="GO" id="GO:0005634">
    <property type="term" value="C:nucleus"/>
    <property type="evidence" value="ECO:0007669"/>
    <property type="project" value="TreeGrafter"/>
</dbReference>
<accession>A0A151JAQ3</accession>
<gene>
    <name evidence="7" type="ORF">ALC57_05378</name>
</gene>
<comment type="subunit">
    <text evidence="1">Self-associates forming complexes of several hundred monomers.</text>
</comment>
<evidence type="ECO:0000256" key="5">
    <source>
        <dbReference type="ARBA" id="ARBA00025466"/>
    </source>
</evidence>
<sequence length="209" mass="23378">MKVQNKHWELFLNFAEQHPEILTGKFTSANAKQAQQNLWQTVTTQLNALGLGEKTATKWKESVIDWKCKTKKKASELRLHMGKTGGGGVSTKKLSDIEERLLSIIGMTAIEGDIGLEEVGLPMHNEEHINILTADIEYVINALPIEYNESISITVTPIIVTVTSTATCSLIYSNISNNNIYSNVCNSHTYCNIRSINYTRNAHNIKRKS</sequence>
<dbReference type="AlphaFoldDB" id="A0A151JAQ3"/>
<comment type="function">
    <text evidence="5">Involved in transvection phenomena (= synapsis-dependent gene expression), where the synaptic pairing of chromosomes carrying genes with which zeste interacts influences the expression of these genes. Zeste binds to DNA and stimulates transcription from a nearby promoter.</text>
</comment>
<dbReference type="Proteomes" id="UP000078492">
    <property type="component" value="Unassembled WGS sequence"/>
</dbReference>
<dbReference type="Pfam" id="PF13873">
    <property type="entry name" value="Myb_DNA-bind_5"/>
    <property type="match status" value="1"/>
</dbReference>
<name>A0A151JAQ3_9HYME</name>
<reference evidence="7 8" key="1">
    <citation type="submission" date="2015-09" db="EMBL/GenBank/DDBJ databases">
        <title>Trachymyrmex cornetzi WGS genome.</title>
        <authorList>
            <person name="Nygaard S."/>
            <person name="Hu H."/>
            <person name="Boomsma J."/>
            <person name="Zhang G."/>
        </authorList>
    </citation>
    <scope>NUCLEOTIDE SEQUENCE [LARGE SCALE GENOMIC DNA]</scope>
    <source>
        <strain evidence="7">Tcor2-1</strain>
        <tissue evidence="7">Whole body</tissue>
    </source>
</reference>
<dbReference type="InterPro" id="IPR028002">
    <property type="entry name" value="Myb_DNA-bind_5"/>
</dbReference>
<dbReference type="PANTHER" id="PTHR23098">
    <property type="entry name" value="AGAP001331-PA-RELATED"/>
    <property type="match status" value="1"/>
</dbReference>
<dbReference type="STRING" id="471704.A0A151JAQ3"/>
<evidence type="ECO:0000259" key="6">
    <source>
        <dbReference type="Pfam" id="PF13873"/>
    </source>
</evidence>
<organism evidence="7 8">
    <name type="scientific">Trachymyrmex cornetzi</name>
    <dbReference type="NCBI Taxonomy" id="471704"/>
    <lineage>
        <taxon>Eukaryota</taxon>
        <taxon>Metazoa</taxon>
        <taxon>Ecdysozoa</taxon>
        <taxon>Arthropoda</taxon>
        <taxon>Hexapoda</taxon>
        <taxon>Insecta</taxon>
        <taxon>Pterygota</taxon>
        <taxon>Neoptera</taxon>
        <taxon>Endopterygota</taxon>
        <taxon>Hymenoptera</taxon>
        <taxon>Apocrita</taxon>
        <taxon>Aculeata</taxon>
        <taxon>Formicoidea</taxon>
        <taxon>Formicidae</taxon>
        <taxon>Myrmicinae</taxon>
        <taxon>Trachymyrmex</taxon>
    </lineage>
</organism>
<dbReference type="EMBL" id="KQ979220">
    <property type="protein sequence ID" value="KYN22231.1"/>
    <property type="molecule type" value="Genomic_DNA"/>
</dbReference>
<keyword evidence="3" id="KW-0805">Transcription regulation</keyword>